<dbReference type="GO" id="GO:0033314">
    <property type="term" value="P:mitotic DNA replication checkpoint signaling"/>
    <property type="evidence" value="ECO:0007669"/>
    <property type="project" value="TreeGrafter"/>
</dbReference>
<feature type="region of interest" description="Disordered" evidence="15">
    <location>
        <begin position="274"/>
        <end position="296"/>
    </location>
</feature>
<evidence type="ECO:0000256" key="15">
    <source>
        <dbReference type="SAM" id="MobiDB-lite"/>
    </source>
</evidence>
<dbReference type="Pfam" id="PF23406">
    <property type="entry name" value="ZNF380_CC"/>
    <property type="match status" value="1"/>
</dbReference>
<proteinExistence type="predicted"/>
<feature type="compositionally biased region" description="Basic and acidic residues" evidence="15">
    <location>
        <begin position="8"/>
        <end position="18"/>
    </location>
</feature>
<dbReference type="PANTHER" id="PTHR13278">
    <property type="entry name" value="ZINC FINGER PROTEIN 830"/>
    <property type="match status" value="1"/>
</dbReference>
<comment type="subcellular location">
    <subcellularLocation>
        <location evidence="1">Chromosome</location>
    </subcellularLocation>
    <subcellularLocation>
        <location evidence="2">Nucleus speckle</location>
    </subcellularLocation>
</comment>
<evidence type="ECO:0000256" key="3">
    <source>
        <dbReference type="ARBA" id="ARBA00017358"/>
    </source>
</evidence>
<keyword evidence="6" id="KW-0132">Cell division</keyword>
<dbReference type="AlphaFoldDB" id="A0A8J2MY32"/>
<accession>A0A8J2MY32</accession>
<evidence type="ECO:0000256" key="5">
    <source>
        <dbReference type="ARBA" id="ARBA00022473"/>
    </source>
</evidence>
<keyword evidence="7" id="KW-0479">Metal-binding</keyword>
<feature type="compositionally biased region" description="Basic and acidic residues" evidence="15">
    <location>
        <begin position="274"/>
        <end position="286"/>
    </location>
</feature>
<keyword evidence="11" id="KW-0175">Coiled coil</keyword>
<dbReference type="GO" id="GO:0033260">
    <property type="term" value="P:nuclear DNA replication"/>
    <property type="evidence" value="ECO:0007669"/>
    <property type="project" value="TreeGrafter"/>
</dbReference>
<dbReference type="GO" id="GO:0003676">
    <property type="term" value="F:nucleic acid binding"/>
    <property type="evidence" value="ECO:0007669"/>
    <property type="project" value="InterPro"/>
</dbReference>
<evidence type="ECO:0000256" key="11">
    <source>
        <dbReference type="ARBA" id="ARBA00023054"/>
    </source>
</evidence>
<dbReference type="EMBL" id="CAJNRD030001124">
    <property type="protein sequence ID" value="CAG5106659.1"/>
    <property type="molecule type" value="Genomic_DNA"/>
</dbReference>
<dbReference type="GO" id="GO:0005681">
    <property type="term" value="C:spliceosomal complex"/>
    <property type="evidence" value="ECO:0007669"/>
    <property type="project" value="InterPro"/>
</dbReference>
<evidence type="ECO:0000256" key="4">
    <source>
        <dbReference type="ARBA" id="ARBA00022454"/>
    </source>
</evidence>
<dbReference type="InterPro" id="IPR059039">
    <property type="entry name" value="ZNF380_CC"/>
</dbReference>
<dbReference type="InterPro" id="IPR040050">
    <property type="entry name" value="ZNF830-like"/>
</dbReference>
<evidence type="ECO:0000256" key="13">
    <source>
        <dbReference type="ARBA" id="ARBA00023306"/>
    </source>
</evidence>
<name>A0A8J2MY32_COTCN</name>
<evidence type="ECO:0000256" key="7">
    <source>
        <dbReference type="ARBA" id="ARBA00022723"/>
    </source>
</evidence>
<comment type="caution">
    <text evidence="17">The sequence shown here is derived from an EMBL/GenBank/DDBJ whole genome shotgun (WGS) entry which is preliminary data.</text>
</comment>
<dbReference type="OrthoDB" id="77607at2759"/>
<keyword evidence="10" id="KW-0862">Zinc</keyword>
<keyword evidence="5" id="KW-0217">Developmental protein</keyword>
<evidence type="ECO:0000313" key="17">
    <source>
        <dbReference type="EMBL" id="CAG5106659.1"/>
    </source>
</evidence>
<dbReference type="SUPFAM" id="SSF57667">
    <property type="entry name" value="beta-beta-alpha zinc fingers"/>
    <property type="match status" value="1"/>
</dbReference>
<feature type="region of interest" description="Disordered" evidence="15">
    <location>
        <begin position="1"/>
        <end position="23"/>
    </location>
</feature>
<dbReference type="GO" id="GO:0008270">
    <property type="term" value="F:zinc ion binding"/>
    <property type="evidence" value="ECO:0007669"/>
    <property type="project" value="UniProtKB-KW"/>
</dbReference>
<keyword evidence="13" id="KW-0131">Cell cycle</keyword>
<keyword evidence="12" id="KW-0539">Nucleus</keyword>
<dbReference type="GO" id="GO:0044773">
    <property type="term" value="P:mitotic DNA damage checkpoint signaling"/>
    <property type="evidence" value="ECO:0007669"/>
    <property type="project" value="TreeGrafter"/>
</dbReference>
<evidence type="ECO:0000313" key="18">
    <source>
        <dbReference type="Proteomes" id="UP000786811"/>
    </source>
</evidence>
<evidence type="ECO:0000256" key="10">
    <source>
        <dbReference type="ARBA" id="ARBA00022833"/>
    </source>
</evidence>
<evidence type="ECO:0000256" key="8">
    <source>
        <dbReference type="ARBA" id="ARBA00022771"/>
    </source>
</evidence>
<evidence type="ECO:0000256" key="9">
    <source>
        <dbReference type="ARBA" id="ARBA00022776"/>
    </source>
</evidence>
<evidence type="ECO:0000256" key="1">
    <source>
        <dbReference type="ARBA" id="ARBA00004286"/>
    </source>
</evidence>
<evidence type="ECO:0000259" key="16">
    <source>
        <dbReference type="Pfam" id="PF23406"/>
    </source>
</evidence>
<dbReference type="PANTHER" id="PTHR13278:SF0">
    <property type="entry name" value="ZINC FINGER PROTEIN 830"/>
    <property type="match status" value="1"/>
</dbReference>
<keyword evidence="18" id="KW-1185">Reference proteome</keyword>
<protein>
    <recommendedName>
        <fullName evidence="3">Zinc finger protein 830</fullName>
    </recommendedName>
    <alternativeName>
        <fullName evidence="14">Coiled-coil domain-containing protein 16</fullName>
    </alternativeName>
</protein>
<evidence type="ECO:0000256" key="6">
    <source>
        <dbReference type="ARBA" id="ARBA00022618"/>
    </source>
</evidence>
<organism evidence="17 18">
    <name type="scientific">Cotesia congregata</name>
    <name type="common">Parasitoid wasp</name>
    <name type="synonym">Apanteles congregatus</name>
    <dbReference type="NCBI Taxonomy" id="51543"/>
    <lineage>
        <taxon>Eukaryota</taxon>
        <taxon>Metazoa</taxon>
        <taxon>Ecdysozoa</taxon>
        <taxon>Arthropoda</taxon>
        <taxon>Hexapoda</taxon>
        <taxon>Insecta</taxon>
        <taxon>Pterygota</taxon>
        <taxon>Neoptera</taxon>
        <taxon>Endopterygota</taxon>
        <taxon>Hymenoptera</taxon>
        <taxon>Apocrita</taxon>
        <taxon>Ichneumonoidea</taxon>
        <taxon>Braconidae</taxon>
        <taxon>Microgastrinae</taxon>
        <taxon>Cotesia</taxon>
    </lineage>
</organism>
<reference evidence="17" key="1">
    <citation type="submission" date="2021-04" db="EMBL/GenBank/DDBJ databases">
        <authorList>
            <person name="Chebbi M.A.C M."/>
        </authorList>
    </citation>
    <scope>NUCLEOTIDE SEQUENCE</scope>
</reference>
<evidence type="ECO:0000256" key="14">
    <source>
        <dbReference type="ARBA" id="ARBA00030672"/>
    </source>
</evidence>
<keyword evidence="8" id="KW-0863">Zinc-finger</keyword>
<dbReference type="Gene3D" id="3.30.160.60">
    <property type="entry name" value="Classic Zinc Finger"/>
    <property type="match status" value="1"/>
</dbReference>
<evidence type="ECO:0000256" key="2">
    <source>
        <dbReference type="ARBA" id="ARBA00004324"/>
    </source>
</evidence>
<keyword evidence="4" id="KW-0158">Chromosome</keyword>
<keyword evidence="9" id="KW-0498">Mitosis</keyword>
<feature type="domain" description="ZNF380 coiled-coil" evidence="16">
    <location>
        <begin position="194"/>
        <end position="274"/>
    </location>
</feature>
<sequence length="309" mass="34761">MSNAKKLTQHELRKAMSDHKKKTGAVKKIESPLAKYPFKSNNLIIILLVLHYNDLGQLMCVICKSVVRSETVWPVHLNSKSHKDNVAAAKKSLEVKATVNKAPTSAFKRPPSPTRTEVPIKKVKGILKNSGNVNIPSVLPADFFDAPAGREDTSPAVKNSEKVIVNINNNKSIESTPVKAEQVQETESTNSAPLPEGFFDDPILDAKVRNVEYKNPVEEEWDRYLKEIKEETTQSAQIIAEDHELATSERQNNEIDEQMGNLLRVVALDEWKEENTVPKNTVEKNNESSSDDDSDVDEFLDWRVKKSYK</sequence>
<gene>
    <name evidence="17" type="ORF">HICCMSTLAB_LOCUS12370</name>
</gene>
<dbReference type="Proteomes" id="UP000786811">
    <property type="component" value="Unassembled WGS sequence"/>
</dbReference>
<dbReference type="InterPro" id="IPR036236">
    <property type="entry name" value="Znf_C2H2_sf"/>
</dbReference>
<evidence type="ECO:0000256" key="12">
    <source>
        <dbReference type="ARBA" id="ARBA00023242"/>
    </source>
</evidence>